<comment type="similarity">
    <text evidence="1">Belongs to the ROK (NagC/XylR) family.</text>
</comment>
<evidence type="ECO:0000259" key="2">
    <source>
        <dbReference type="Pfam" id="PF09339"/>
    </source>
</evidence>
<dbReference type="InterPro" id="IPR000600">
    <property type="entry name" value="ROK"/>
</dbReference>
<evidence type="ECO:0000313" key="4">
    <source>
        <dbReference type="Proteomes" id="UP001499967"/>
    </source>
</evidence>
<dbReference type="InterPro" id="IPR036388">
    <property type="entry name" value="WH-like_DNA-bd_sf"/>
</dbReference>
<sequence length="391" mass="41378">MASDSSAERHANTISVLTALRTDEGSRLAELAQRTGLSRPTVDSILTELGRLGWVEQREPADAPGGRQAGRPARTYRLDPDAGFVVGVDVGVNLLTAVVADITGTPRHTLTRPISRTTPGTERRTAVQSLVADAVAEFGIEPHDTLALSLGVPGIVDPSGRVTLSTVIPDWTGFHVERHFARWAGVPVTAANDANMATLAEHWIGAARLVDDVVYVLAGRRTSAGIIVDGKLHTGRHGAAGEIGSIPDLYFSTEELLATPGRDPDSPDAIGSVFRAAQAGDAQAAALVEEFYRRLARVVEFLVKSFDPDMVVLGGGVSRAGRPLRDGVERHLDRPVFNTTPLVLSELGPEAVALGALRSALQLAVRHSPLLAALVTPPLRVPTRPVPGGLR</sequence>
<feature type="domain" description="HTH iclR-type" evidence="2">
    <location>
        <begin position="12"/>
        <end position="58"/>
    </location>
</feature>
<dbReference type="CDD" id="cd23763">
    <property type="entry name" value="ASKHA_ATPase_ROK"/>
    <property type="match status" value="1"/>
</dbReference>
<dbReference type="EMBL" id="BAAAHP010000065">
    <property type="protein sequence ID" value="GAA0933144.1"/>
    <property type="molecule type" value="Genomic_DNA"/>
</dbReference>
<dbReference type="Proteomes" id="UP001499967">
    <property type="component" value="Unassembled WGS sequence"/>
</dbReference>
<dbReference type="PANTHER" id="PTHR18964">
    <property type="entry name" value="ROK (REPRESSOR, ORF, KINASE) FAMILY"/>
    <property type="match status" value="1"/>
</dbReference>
<dbReference type="Pfam" id="PF00480">
    <property type="entry name" value="ROK"/>
    <property type="match status" value="2"/>
</dbReference>
<keyword evidence="4" id="KW-1185">Reference proteome</keyword>
<accession>A0ABP4A8V4</accession>
<dbReference type="InterPro" id="IPR036390">
    <property type="entry name" value="WH_DNA-bd_sf"/>
</dbReference>
<dbReference type="Pfam" id="PF09339">
    <property type="entry name" value="HTH_IclR"/>
    <property type="match status" value="1"/>
</dbReference>
<proteinExistence type="inferred from homology"/>
<dbReference type="Gene3D" id="3.30.420.40">
    <property type="match status" value="4"/>
</dbReference>
<organism evidence="3 4">
    <name type="scientific">Pseudonocardia zijingensis</name>
    <dbReference type="NCBI Taxonomy" id="153376"/>
    <lineage>
        <taxon>Bacteria</taxon>
        <taxon>Bacillati</taxon>
        <taxon>Actinomycetota</taxon>
        <taxon>Actinomycetes</taxon>
        <taxon>Pseudonocardiales</taxon>
        <taxon>Pseudonocardiaceae</taxon>
        <taxon>Pseudonocardia</taxon>
    </lineage>
</organism>
<comment type="caution">
    <text evidence="3">The sequence shown here is derived from an EMBL/GenBank/DDBJ whole genome shotgun (WGS) entry which is preliminary data.</text>
</comment>
<dbReference type="PANTHER" id="PTHR18964:SF149">
    <property type="entry name" value="BIFUNCTIONAL UDP-N-ACETYLGLUCOSAMINE 2-EPIMERASE_N-ACETYLMANNOSAMINE KINASE"/>
    <property type="match status" value="1"/>
</dbReference>
<evidence type="ECO:0000313" key="3">
    <source>
        <dbReference type="EMBL" id="GAA0933144.1"/>
    </source>
</evidence>
<gene>
    <name evidence="3" type="ORF">GCM10009559_22630</name>
</gene>
<dbReference type="RefSeq" id="WP_343941269.1">
    <property type="nucleotide sequence ID" value="NZ_BAAAHP010000065.1"/>
</dbReference>
<dbReference type="SUPFAM" id="SSF53067">
    <property type="entry name" value="Actin-like ATPase domain"/>
    <property type="match status" value="1"/>
</dbReference>
<evidence type="ECO:0000256" key="1">
    <source>
        <dbReference type="ARBA" id="ARBA00006479"/>
    </source>
</evidence>
<name>A0ABP4A8V4_9PSEU</name>
<dbReference type="Gene3D" id="1.10.10.10">
    <property type="entry name" value="Winged helix-like DNA-binding domain superfamily/Winged helix DNA-binding domain"/>
    <property type="match status" value="1"/>
</dbReference>
<protein>
    <submittedName>
        <fullName evidence="3">ROK family transcriptional regulator</fullName>
    </submittedName>
</protein>
<dbReference type="SUPFAM" id="SSF46785">
    <property type="entry name" value="Winged helix' DNA-binding domain"/>
    <property type="match status" value="1"/>
</dbReference>
<dbReference type="InterPro" id="IPR043129">
    <property type="entry name" value="ATPase_NBD"/>
</dbReference>
<reference evidence="4" key="1">
    <citation type="journal article" date="2019" name="Int. J. Syst. Evol. Microbiol.">
        <title>The Global Catalogue of Microorganisms (GCM) 10K type strain sequencing project: providing services to taxonomists for standard genome sequencing and annotation.</title>
        <authorList>
            <consortium name="The Broad Institute Genomics Platform"/>
            <consortium name="The Broad Institute Genome Sequencing Center for Infectious Disease"/>
            <person name="Wu L."/>
            <person name="Ma J."/>
        </authorList>
    </citation>
    <scope>NUCLEOTIDE SEQUENCE [LARGE SCALE GENOMIC DNA]</scope>
    <source>
        <strain evidence="4">JCM 11117</strain>
    </source>
</reference>
<dbReference type="InterPro" id="IPR005471">
    <property type="entry name" value="Tscrpt_reg_IclR_N"/>
</dbReference>